<evidence type="ECO:0000259" key="7">
    <source>
        <dbReference type="PROSITE" id="PS51918"/>
    </source>
</evidence>
<dbReference type="InterPro" id="IPR000385">
    <property type="entry name" value="MoaA_NifB_PqqE_Fe-S-bd_CS"/>
</dbReference>
<dbReference type="InterPro" id="IPR007197">
    <property type="entry name" value="rSAM"/>
</dbReference>
<keyword evidence="3" id="KW-0949">S-adenosyl-L-methionine</keyword>
<dbReference type="GO" id="GO:0051539">
    <property type="term" value="F:4 iron, 4 sulfur cluster binding"/>
    <property type="evidence" value="ECO:0007669"/>
    <property type="project" value="UniProtKB-KW"/>
</dbReference>
<dbReference type="PROSITE" id="PS51918">
    <property type="entry name" value="RADICAL_SAM"/>
    <property type="match status" value="1"/>
</dbReference>
<keyword evidence="2" id="KW-0004">4Fe-4S</keyword>
<dbReference type="PANTHER" id="PTHR43787:SF3">
    <property type="entry name" value="ARYLSULFATASE REGULATORY PROTEIN"/>
    <property type="match status" value="1"/>
</dbReference>
<dbReference type="InterPro" id="IPR058240">
    <property type="entry name" value="rSAM_sf"/>
</dbReference>
<sequence length="267" mass="29911">MSTPSPLRFIQVEVSTVCNFRCFYCIGRTWTPRHMDMALFQSILHGLQPGARTVSLQGEGEPLAHPQFWTMAGLVKEAGLTPYTITNGSLVDPARMAGLFPIIGFSLDTVDPDFAERIGRRDLPNVLSRLEALCDAMGPERIIIHTVHFGQDLAALKQYLQRRGLVRHVVQPLQGKSDYRARYPKWQPKAAAPERSGPCRHLARPFMRFYDVEGRDYPCCYIKSSAHYRSDSELLDELEARRIPQACTGCREIGSGVQDASSSLTAD</sequence>
<organism evidence="8 9">
    <name type="scientific">Oceanidesulfovibrio marinus</name>
    <dbReference type="NCBI Taxonomy" id="370038"/>
    <lineage>
        <taxon>Bacteria</taxon>
        <taxon>Pseudomonadati</taxon>
        <taxon>Thermodesulfobacteriota</taxon>
        <taxon>Desulfovibrionia</taxon>
        <taxon>Desulfovibrionales</taxon>
        <taxon>Desulfovibrionaceae</taxon>
        <taxon>Oceanidesulfovibrio</taxon>
    </lineage>
</organism>
<dbReference type="EMBL" id="QMIF01000021">
    <property type="protein sequence ID" value="TVM30620.1"/>
    <property type="molecule type" value="Genomic_DNA"/>
</dbReference>
<comment type="caution">
    <text evidence="8">The sequence shown here is derived from an EMBL/GenBank/DDBJ whole genome shotgun (WGS) entry which is preliminary data.</text>
</comment>
<dbReference type="Gene3D" id="3.20.20.70">
    <property type="entry name" value="Aldolase class I"/>
    <property type="match status" value="1"/>
</dbReference>
<dbReference type="Pfam" id="PF04055">
    <property type="entry name" value="Radical_SAM"/>
    <property type="match status" value="1"/>
</dbReference>
<dbReference type="SUPFAM" id="SSF102114">
    <property type="entry name" value="Radical SAM enzymes"/>
    <property type="match status" value="1"/>
</dbReference>
<dbReference type="CDD" id="cd01335">
    <property type="entry name" value="Radical_SAM"/>
    <property type="match status" value="1"/>
</dbReference>
<name>A0A6P1ZB94_9BACT</name>
<dbReference type="Proteomes" id="UP000434052">
    <property type="component" value="Unassembled WGS sequence"/>
</dbReference>
<gene>
    <name evidence="8" type="ORF">DQK91_20530</name>
</gene>
<comment type="cofactor">
    <cofactor evidence="1">
        <name>[4Fe-4S] cluster</name>
        <dbReference type="ChEBI" id="CHEBI:49883"/>
    </cofactor>
</comment>
<evidence type="ECO:0000256" key="6">
    <source>
        <dbReference type="ARBA" id="ARBA00023014"/>
    </source>
</evidence>
<evidence type="ECO:0000256" key="5">
    <source>
        <dbReference type="ARBA" id="ARBA00023004"/>
    </source>
</evidence>
<dbReference type="SFLD" id="SFLDS00029">
    <property type="entry name" value="Radical_SAM"/>
    <property type="match status" value="1"/>
</dbReference>
<keyword evidence="6" id="KW-0411">Iron-sulfur</keyword>
<dbReference type="PROSITE" id="PS01305">
    <property type="entry name" value="MOAA_NIFB_PQQE"/>
    <property type="match status" value="1"/>
</dbReference>
<dbReference type="GO" id="GO:0003824">
    <property type="term" value="F:catalytic activity"/>
    <property type="evidence" value="ECO:0007669"/>
    <property type="project" value="InterPro"/>
</dbReference>
<evidence type="ECO:0000256" key="1">
    <source>
        <dbReference type="ARBA" id="ARBA00001966"/>
    </source>
</evidence>
<evidence type="ECO:0000256" key="2">
    <source>
        <dbReference type="ARBA" id="ARBA00022485"/>
    </source>
</evidence>
<evidence type="ECO:0000313" key="9">
    <source>
        <dbReference type="Proteomes" id="UP000434052"/>
    </source>
</evidence>
<dbReference type="OrthoDB" id="9805809at2"/>
<evidence type="ECO:0000256" key="4">
    <source>
        <dbReference type="ARBA" id="ARBA00022723"/>
    </source>
</evidence>
<evidence type="ECO:0000256" key="3">
    <source>
        <dbReference type="ARBA" id="ARBA00022691"/>
    </source>
</evidence>
<dbReference type="GO" id="GO:0046872">
    <property type="term" value="F:metal ion binding"/>
    <property type="evidence" value="ECO:0007669"/>
    <property type="project" value="UniProtKB-KW"/>
</dbReference>
<dbReference type="PANTHER" id="PTHR43787">
    <property type="entry name" value="FEMO COFACTOR BIOSYNTHESIS PROTEIN NIFB-RELATED"/>
    <property type="match status" value="1"/>
</dbReference>
<feature type="domain" description="Radical SAM core" evidence="7">
    <location>
        <begin position="2"/>
        <end position="205"/>
    </location>
</feature>
<dbReference type="RefSeq" id="WP_144307284.1">
    <property type="nucleotide sequence ID" value="NZ_QMIF01000021.1"/>
</dbReference>
<evidence type="ECO:0000313" key="8">
    <source>
        <dbReference type="EMBL" id="TVM30620.1"/>
    </source>
</evidence>
<keyword evidence="4" id="KW-0479">Metal-binding</keyword>
<proteinExistence type="predicted"/>
<dbReference type="AlphaFoldDB" id="A0A6P1ZB94"/>
<keyword evidence="5" id="KW-0408">Iron</keyword>
<dbReference type="InterPro" id="IPR013785">
    <property type="entry name" value="Aldolase_TIM"/>
</dbReference>
<accession>A0A6P1ZB94</accession>
<reference evidence="8 9" key="1">
    <citation type="submission" date="2018-06" db="EMBL/GenBank/DDBJ databases">
        <title>Complete genome of Desulfovibrio marinus P48SEP.</title>
        <authorList>
            <person name="Crispim J.S."/>
            <person name="Vidigal P.M.P."/>
            <person name="Silva L.C.F."/>
            <person name="Araujo L.C."/>
            <person name="Laguardia C.N."/>
            <person name="Dias R.S."/>
            <person name="Sousa M.P."/>
            <person name="Paula S.O."/>
            <person name="Silva C."/>
        </authorList>
    </citation>
    <scope>NUCLEOTIDE SEQUENCE [LARGE SCALE GENOMIC DNA]</scope>
    <source>
        <strain evidence="8 9">P48SEP</strain>
    </source>
</reference>
<dbReference type="SFLD" id="SFLDG01067">
    <property type="entry name" value="SPASM/twitch_domain_containing"/>
    <property type="match status" value="1"/>
</dbReference>
<protein>
    <recommendedName>
        <fullName evidence="7">Radical SAM core domain-containing protein</fullName>
    </recommendedName>
</protein>